<dbReference type="AlphaFoldDB" id="A0A401J8J7"/>
<keyword evidence="1" id="KW-0472">Membrane</keyword>
<protein>
    <recommendedName>
        <fullName evidence="2">DUF3644 domain-containing protein</fullName>
    </recommendedName>
</protein>
<comment type="caution">
    <text evidence="3">The sequence shown here is derived from an EMBL/GenBank/DDBJ whole genome shotgun (WGS) entry which is preliminary data.</text>
</comment>
<evidence type="ECO:0000259" key="2">
    <source>
        <dbReference type="Pfam" id="PF12358"/>
    </source>
</evidence>
<gene>
    <name evidence="3" type="ORF">MBESOW_P4165</name>
</gene>
<feature type="domain" description="DUF3644" evidence="2">
    <location>
        <begin position="93"/>
        <end position="271"/>
    </location>
</feature>
<dbReference type="Proteomes" id="UP000290975">
    <property type="component" value="Unassembled WGS sequence"/>
</dbReference>
<dbReference type="EMBL" id="BBQY01000053">
    <property type="protein sequence ID" value="GBH32935.1"/>
    <property type="molecule type" value="Genomic_DNA"/>
</dbReference>
<evidence type="ECO:0000313" key="3">
    <source>
        <dbReference type="EMBL" id="GBH32935.1"/>
    </source>
</evidence>
<evidence type="ECO:0000313" key="4">
    <source>
        <dbReference type="Proteomes" id="UP000290975"/>
    </source>
</evidence>
<keyword evidence="1" id="KW-1133">Transmembrane helix</keyword>
<sequence length="399" mass="44931">MGGTNLARRPGNTLEKWEVAIVKAMLSRKYVPQDIQAYFSRPTRSINNARISEIKDGTKHKAIKAASDDELDTFLDSWPNIDPATGLHLQGDELLVKAREAMTAAVHTFNSAGLYFRAELFIVTAIIAWTYLMHAYYMREGIDYRHKKAGVVERTPSGAEKYWELSQCISTGACPLQSGVVNNLKFLIEIRNEIEHRSTNRIDDALSAKLQACCINFNDAIKGLFGREFALEKRLPIALQFVTFDGVQRQSLIATDLPAHIATAMDTFHAALSEDEQKDPKFRFRVAFVPKVASKPSKADLAVEFIKPGSPEAEAVERVLLKEVERPKFLPGEIVAKVKAAGHGAFNMYDHTKLSQQLDARNPGKGYGVKVANTWYWYENWLEKVLEKLNEGWTRPQKM</sequence>
<organism evidence="3 4">
    <name type="scientific">Sphingobium xenophagum</name>
    <dbReference type="NCBI Taxonomy" id="121428"/>
    <lineage>
        <taxon>Bacteria</taxon>
        <taxon>Pseudomonadati</taxon>
        <taxon>Pseudomonadota</taxon>
        <taxon>Alphaproteobacteria</taxon>
        <taxon>Sphingomonadales</taxon>
        <taxon>Sphingomonadaceae</taxon>
        <taxon>Sphingobium</taxon>
    </lineage>
</organism>
<keyword evidence="4" id="KW-1185">Reference proteome</keyword>
<dbReference type="InterPro" id="IPR022104">
    <property type="entry name" value="DUF3644"/>
</dbReference>
<name>A0A401J8J7_SPHXE</name>
<keyword evidence="1" id="KW-0812">Transmembrane</keyword>
<proteinExistence type="predicted"/>
<feature type="transmembrane region" description="Helical" evidence="1">
    <location>
        <begin position="120"/>
        <end position="138"/>
    </location>
</feature>
<accession>A0A401J8J7</accession>
<dbReference type="Pfam" id="PF12358">
    <property type="entry name" value="DUF3644"/>
    <property type="match status" value="1"/>
</dbReference>
<evidence type="ECO:0000256" key="1">
    <source>
        <dbReference type="SAM" id="Phobius"/>
    </source>
</evidence>
<reference evidence="3 4" key="1">
    <citation type="submission" date="2014-12" db="EMBL/GenBank/DDBJ databases">
        <title>Whole genome sequencing of Sphingobium xenophagum OW59.</title>
        <authorList>
            <person name="Ohta Y."/>
            <person name="Nishi S."/>
            <person name="Hatada Y."/>
        </authorList>
    </citation>
    <scope>NUCLEOTIDE SEQUENCE [LARGE SCALE GENOMIC DNA]</scope>
    <source>
        <strain evidence="3 4">OW59</strain>
    </source>
</reference>